<dbReference type="RefSeq" id="WP_084238894.1">
    <property type="nucleotide sequence ID" value="NZ_FWXT01000001.1"/>
</dbReference>
<dbReference type="NCBIfam" id="NF033709">
    <property type="entry name" value="PorV_fam"/>
    <property type="match status" value="1"/>
</dbReference>
<dbReference type="EMBL" id="FWXT01000001">
    <property type="protein sequence ID" value="SMC73820.1"/>
    <property type="molecule type" value="Genomic_DNA"/>
</dbReference>
<dbReference type="SUPFAM" id="SSF56935">
    <property type="entry name" value="Porins"/>
    <property type="match status" value="1"/>
</dbReference>
<keyword evidence="4" id="KW-1185">Reference proteome</keyword>
<reference evidence="4" key="1">
    <citation type="submission" date="2017-04" db="EMBL/GenBank/DDBJ databases">
        <authorList>
            <person name="Varghese N."/>
            <person name="Submissions S."/>
        </authorList>
    </citation>
    <scope>NUCLEOTIDE SEQUENCE [LARGE SCALE GENOMIC DNA]</scope>
    <source>
        <strain evidence="4">DSM 12126</strain>
    </source>
</reference>
<evidence type="ECO:0000313" key="4">
    <source>
        <dbReference type="Proteomes" id="UP000192756"/>
    </source>
</evidence>
<proteinExistence type="predicted"/>
<dbReference type="Proteomes" id="UP000192756">
    <property type="component" value="Unassembled WGS sequence"/>
</dbReference>
<organism evidence="3 4">
    <name type="scientific">Pedobacter africanus</name>
    <dbReference type="NCBI Taxonomy" id="151894"/>
    <lineage>
        <taxon>Bacteria</taxon>
        <taxon>Pseudomonadati</taxon>
        <taxon>Bacteroidota</taxon>
        <taxon>Sphingobacteriia</taxon>
        <taxon>Sphingobacteriales</taxon>
        <taxon>Sphingobacteriaceae</taxon>
        <taxon>Pedobacter</taxon>
    </lineage>
</organism>
<dbReference type="AlphaFoldDB" id="A0A1W2BLS1"/>
<dbReference type="InterPro" id="IPR045741">
    <property type="entry name" value="PorV"/>
</dbReference>
<dbReference type="STRING" id="151894.SAMN04488524_2461"/>
<gene>
    <name evidence="3" type="ORF">SAMN04488524_2461</name>
</gene>
<dbReference type="Gene3D" id="2.40.160.60">
    <property type="entry name" value="Outer membrane protein transport protein (OMPP1/FadL/TodX)"/>
    <property type="match status" value="1"/>
</dbReference>
<evidence type="ECO:0000313" key="3">
    <source>
        <dbReference type="EMBL" id="SMC73820.1"/>
    </source>
</evidence>
<keyword evidence="1" id="KW-0732">Signal</keyword>
<dbReference type="NCBIfam" id="NF033710">
    <property type="entry name" value="T9SS_OM_PorV"/>
    <property type="match status" value="1"/>
</dbReference>
<feature type="signal peptide" evidence="1">
    <location>
        <begin position="1"/>
        <end position="20"/>
    </location>
</feature>
<evidence type="ECO:0000256" key="1">
    <source>
        <dbReference type="SAM" id="SignalP"/>
    </source>
</evidence>
<feature type="domain" description="Type IX secretion system protein PorV" evidence="2">
    <location>
        <begin position="38"/>
        <end position="276"/>
    </location>
</feature>
<accession>A0A1W2BLS1</accession>
<evidence type="ECO:0000259" key="2">
    <source>
        <dbReference type="Pfam" id="PF19572"/>
    </source>
</evidence>
<feature type="chain" id="PRO_5013071549" description="Type IX secretion system protein PorV domain-containing protein" evidence="1">
    <location>
        <begin position="21"/>
        <end position="393"/>
    </location>
</feature>
<name>A0A1W2BLS1_9SPHI</name>
<dbReference type="InterPro" id="IPR047799">
    <property type="entry name" value="T9SS_OM_PorV"/>
</dbReference>
<dbReference type="Pfam" id="PF19572">
    <property type="entry name" value="PorV"/>
    <property type="match status" value="1"/>
</dbReference>
<dbReference type="OrthoDB" id="9758448at2"/>
<sequence length="393" mass="42615">MNFRCIVKAALSVISLVAAGATLRAQVVQPGTQTNGSQANNIITAVPFLLITPDARAAGMADAGVAVQPDANAMSINPAKLAFLEKKYGFSVSYSPWLKSLVPDVNLTYVSGFYKPDERTTLGSALRYFNLGEIQLTDINQQDLGVYSPNELAFDLTYSRRMGDSFSLGTSLRYIYSNLSSGQFTAGQETHAGSALAVDASAYFKKQTVFLGTDAILSAGLNISNIGTKMSYSDGGNRYFLPANLKIGGASTFLMDDYNQVTFALDFNKLLAPTAPVYDGNGKILQGRDPDRSVPAGIFGSFTDAPGGFSEEIKEVNIGAGMEYWYNQQFAFRAGYFYESPKKGNRRYATIGAGLKYNVFNIDIAYLIANAEKSPLANTLRFTMLFNFGEVKH</sequence>
<protein>
    <recommendedName>
        <fullName evidence="2">Type IX secretion system protein PorV domain-containing protein</fullName>
    </recommendedName>
</protein>